<evidence type="ECO:0000313" key="3">
    <source>
        <dbReference type="Proteomes" id="UP001500359"/>
    </source>
</evidence>
<dbReference type="RefSeq" id="WP_343860634.1">
    <property type="nucleotide sequence ID" value="NZ_BAAAFD010000007.1"/>
</dbReference>
<accession>A0ABP3WXY4</accession>
<keyword evidence="3" id="KW-1185">Reference proteome</keyword>
<dbReference type="EMBL" id="BAAAFD010000007">
    <property type="protein sequence ID" value="GAA0857997.1"/>
    <property type="molecule type" value="Genomic_DNA"/>
</dbReference>
<feature type="transmembrane region" description="Helical" evidence="1">
    <location>
        <begin position="12"/>
        <end position="35"/>
    </location>
</feature>
<reference evidence="3" key="1">
    <citation type="journal article" date="2019" name="Int. J. Syst. Evol. Microbiol.">
        <title>The Global Catalogue of Microorganisms (GCM) 10K type strain sequencing project: providing services to taxonomists for standard genome sequencing and annotation.</title>
        <authorList>
            <consortium name="The Broad Institute Genomics Platform"/>
            <consortium name="The Broad Institute Genome Sequencing Center for Infectious Disease"/>
            <person name="Wu L."/>
            <person name="Ma J."/>
        </authorList>
    </citation>
    <scope>NUCLEOTIDE SEQUENCE [LARGE SCALE GENOMIC DNA]</scope>
    <source>
        <strain evidence="3">JCM 15896</strain>
    </source>
</reference>
<keyword evidence="1" id="KW-0812">Transmembrane</keyword>
<keyword evidence="1" id="KW-1133">Transmembrane helix</keyword>
<sequence>MKRHANSQQGFTLVEIMISLALGLLISGAIIQVLVSNSLTERLNRSIASTQESGRFIISRLRNELIMAGRYDILSPDLNRDFDVILENAYVRNHPIILPGDFAAFPEVGSTQGASGASDKVAISLQGQTDCRGYKLGYDDQEEFFVVNEYFVDGRTLKCRGFDGRVLRGQKAAVGHDSHAAVTLVDEVENFQVLYGYTNNLMTGDNSARPVGYVTADQLPAILASDGQVVALRIAILLKGDAEVSIDNTPSFKLLNEAAVNPTEKRLFKQFETTITLRNVKNFMRSRKI</sequence>
<evidence type="ECO:0000313" key="2">
    <source>
        <dbReference type="EMBL" id="GAA0857997.1"/>
    </source>
</evidence>
<dbReference type="InterPro" id="IPR012902">
    <property type="entry name" value="N_methyl_site"/>
</dbReference>
<organism evidence="2 3">
    <name type="scientific">Aliiglaciecola litoralis</name>
    <dbReference type="NCBI Taxonomy" id="582857"/>
    <lineage>
        <taxon>Bacteria</taxon>
        <taxon>Pseudomonadati</taxon>
        <taxon>Pseudomonadota</taxon>
        <taxon>Gammaproteobacteria</taxon>
        <taxon>Alteromonadales</taxon>
        <taxon>Alteromonadaceae</taxon>
        <taxon>Aliiglaciecola</taxon>
    </lineage>
</organism>
<comment type="caution">
    <text evidence="2">The sequence shown here is derived from an EMBL/GenBank/DDBJ whole genome shotgun (WGS) entry which is preliminary data.</text>
</comment>
<dbReference type="PROSITE" id="PS00409">
    <property type="entry name" value="PROKAR_NTER_METHYL"/>
    <property type="match status" value="1"/>
</dbReference>
<dbReference type="InterPro" id="IPR032092">
    <property type="entry name" value="PilW"/>
</dbReference>
<dbReference type="Proteomes" id="UP001500359">
    <property type="component" value="Unassembled WGS sequence"/>
</dbReference>
<dbReference type="Pfam" id="PF07963">
    <property type="entry name" value="N_methyl"/>
    <property type="match status" value="1"/>
</dbReference>
<evidence type="ECO:0000256" key="1">
    <source>
        <dbReference type="SAM" id="Phobius"/>
    </source>
</evidence>
<evidence type="ECO:0008006" key="4">
    <source>
        <dbReference type="Google" id="ProtNLM"/>
    </source>
</evidence>
<dbReference type="NCBIfam" id="TIGR02532">
    <property type="entry name" value="IV_pilin_GFxxxE"/>
    <property type="match status" value="1"/>
</dbReference>
<keyword evidence="1" id="KW-0472">Membrane</keyword>
<proteinExistence type="predicted"/>
<protein>
    <recommendedName>
        <fullName evidence="4">Type IV pilus assembly protein PilW</fullName>
    </recommendedName>
</protein>
<dbReference type="Pfam" id="PF16074">
    <property type="entry name" value="PilW"/>
    <property type="match status" value="1"/>
</dbReference>
<name>A0ABP3WXY4_9ALTE</name>
<gene>
    <name evidence="2" type="ORF">GCM10009114_25950</name>
</gene>